<proteinExistence type="predicted"/>
<organism evidence="1">
    <name type="scientific">Cyanothece sp. (strain PCC 7425 / ATCC 29141)</name>
    <dbReference type="NCBI Taxonomy" id="395961"/>
    <lineage>
        <taxon>Bacteria</taxon>
        <taxon>Bacillati</taxon>
        <taxon>Cyanobacteriota</taxon>
        <taxon>Cyanophyceae</taxon>
        <taxon>Gomontiellales</taxon>
        <taxon>Cyanothecaceae</taxon>
        <taxon>Cyanothece</taxon>
    </lineage>
</organism>
<evidence type="ECO:0000313" key="1">
    <source>
        <dbReference type="EMBL" id="ACL47477.1"/>
    </source>
</evidence>
<dbReference type="STRING" id="395961.Cyan7425_5184"/>
<dbReference type="Gene3D" id="2.60.120.200">
    <property type="match status" value="1"/>
</dbReference>
<accession>B8HQ80</accession>
<name>B8HQ80_CYAP4</name>
<dbReference type="AlphaFoldDB" id="B8HQ80"/>
<gene>
    <name evidence="1" type="ordered locus">Cyan7425_5184</name>
</gene>
<dbReference type="eggNOG" id="COG5492">
    <property type="taxonomic scope" value="Bacteria"/>
</dbReference>
<dbReference type="KEGG" id="cyn:Cyan7425_5184"/>
<dbReference type="Pfam" id="PF14099">
    <property type="entry name" value="Polysacc_lyase"/>
    <property type="match status" value="1"/>
</dbReference>
<dbReference type="OrthoDB" id="118830at2"/>
<evidence type="ECO:0008006" key="2">
    <source>
        <dbReference type="Google" id="ProtNLM"/>
    </source>
</evidence>
<sequence length="285" mass="32649">MNRFSYLLPLLAILISGGEIFRLLSGGQTEAMDQRLASQLQSAQGQDPNSSYLALAQHLPGWSPELCCPYSGEVVPSPGRTGSAVRFTLFRSDPDVTTSRRAELRLKPVPPNSSYTYRFSVFLPDSYVSDRSFEIVSQWQNVPDTELQEQWRSPPLALLTQGGGWKLHRRWDPNPVTLNNQPGQGGGTETIDLGRYQPNSWTNWTINVRWSHQSDGWLEVWQNDRRIYHHRGPNRYNDVQGPYLKIGLYKPDWKYHPQRSQLNERVIYFDAISVKPSSENPISKF</sequence>
<dbReference type="InterPro" id="IPR025975">
    <property type="entry name" value="Polysacc_lyase"/>
</dbReference>
<dbReference type="EMBL" id="CP001344">
    <property type="protein sequence ID" value="ACL47477.1"/>
    <property type="molecule type" value="Genomic_DNA"/>
</dbReference>
<protein>
    <recommendedName>
        <fullName evidence="2">Polysaccharide lyase</fullName>
    </recommendedName>
</protein>
<dbReference type="HOGENOM" id="CLU_085006_0_0_3"/>
<reference evidence="1" key="1">
    <citation type="submission" date="2009-01" db="EMBL/GenBank/DDBJ databases">
        <title>Complete sequence of chromosome Cyanothece sp. PCC 7425.</title>
        <authorList>
            <consortium name="US DOE Joint Genome Institute"/>
            <person name="Lucas S."/>
            <person name="Copeland A."/>
            <person name="Lapidus A."/>
            <person name="Glavina del Rio T."/>
            <person name="Dalin E."/>
            <person name="Tice H."/>
            <person name="Bruce D."/>
            <person name="Goodwin L."/>
            <person name="Pitluck S."/>
            <person name="Sims D."/>
            <person name="Meineke L."/>
            <person name="Brettin T."/>
            <person name="Detter J.C."/>
            <person name="Han C."/>
            <person name="Larimer F."/>
            <person name="Land M."/>
            <person name="Hauser L."/>
            <person name="Kyrpides N."/>
            <person name="Ovchinnikova G."/>
            <person name="Liberton M."/>
            <person name="Stoeckel J."/>
            <person name="Banerjee A."/>
            <person name="Singh A."/>
            <person name="Page L."/>
            <person name="Sato H."/>
            <person name="Zhao L."/>
            <person name="Sherman L."/>
            <person name="Pakrasi H."/>
            <person name="Richardson P."/>
        </authorList>
    </citation>
    <scope>NUCLEOTIDE SEQUENCE</scope>
    <source>
        <strain evidence="1">PCC 7425</strain>
    </source>
</reference>